<dbReference type="FunFam" id="1.20.1050.10:FF:000030">
    <property type="entry name" value="Glutathione S-transferase S1"/>
    <property type="match status" value="2"/>
</dbReference>
<comment type="catalytic activity">
    <reaction evidence="5">
        <text>RX + glutathione = an S-substituted glutathione + a halide anion + H(+)</text>
        <dbReference type="Rhea" id="RHEA:16437"/>
        <dbReference type="ChEBI" id="CHEBI:15378"/>
        <dbReference type="ChEBI" id="CHEBI:16042"/>
        <dbReference type="ChEBI" id="CHEBI:17792"/>
        <dbReference type="ChEBI" id="CHEBI:57925"/>
        <dbReference type="ChEBI" id="CHEBI:90779"/>
        <dbReference type="EC" id="2.5.1.18"/>
    </reaction>
</comment>
<evidence type="ECO:0000313" key="9">
    <source>
        <dbReference type="EMBL" id="KAF9407135.1"/>
    </source>
</evidence>
<dbReference type="GO" id="GO:0004364">
    <property type="term" value="F:glutathione transferase activity"/>
    <property type="evidence" value="ECO:0007669"/>
    <property type="project" value="UniProtKB-EC"/>
</dbReference>
<dbReference type="SUPFAM" id="SSF52833">
    <property type="entry name" value="Thioredoxin-like"/>
    <property type="match status" value="2"/>
</dbReference>
<dbReference type="SFLD" id="SFLDS00019">
    <property type="entry name" value="Glutathione_Transferase_(cytos"/>
    <property type="match status" value="2"/>
</dbReference>
<dbReference type="CDD" id="cd03039">
    <property type="entry name" value="GST_N_Sigma_like"/>
    <property type="match status" value="2"/>
</dbReference>
<evidence type="ECO:0000256" key="6">
    <source>
        <dbReference type="SAM" id="MobiDB-lite"/>
    </source>
</evidence>
<dbReference type="SUPFAM" id="SSF47616">
    <property type="entry name" value="GST C-terminal domain-like"/>
    <property type="match status" value="2"/>
</dbReference>
<dbReference type="SFLD" id="SFLDG00363">
    <property type="entry name" value="AMPS_(cytGST):_Alpha-__Mu-__Pi"/>
    <property type="match status" value="2"/>
</dbReference>
<dbReference type="InterPro" id="IPR036249">
    <property type="entry name" value="Thioredoxin-like_sf"/>
</dbReference>
<evidence type="ECO:0000256" key="4">
    <source>
        <dbReference type="ARBA" id="ARBA00038317"/>
    </source>
</evidence>
<dbReference type="Gene3D" id="3.40.30.10">
    <property type="entry name" value="Glutaredoxin"/>
    <property type="match status" value="2"/>
</dbReference>
<protein>
    <recommendedName>
        <fullName evidence="2">glutathione transferase</fullName>
        <ecNumber evidence="2">2.5.1.18</ecNumber>
    </recommendedName>
</protein>
<feature type="domain" description="GST C-terminal" evidence="8">
    <location>
        <begin position="117"/>
        <end position="246"/>
    </location>
</feature>
<name>A0A835L398_SPOEX</name>
<dbReference type="SFLD" id="SFLDG01205">
    <property type="entry name" value="AMPS.1"/>
    <property type="match status" value="2"/>
</dbReference>
<dbReference type="InterPro" id="IPR036282">
    <property type="entry name" value="Glutathione-S-Trfase_C_sf"/>
</dbReference>
<comment type="similarity">
    <text evidence="4">Belongs to the GST superfamily. Sigma family.</text>
</comment>
<evidence type="ECO:0000256" key="2">
    <source>
        <dbReference type="ARBA" id="ARBA00012452"/>
    </source>
</evidence>
<reference evidence="9" key="1">
    <citation type="submission" date="2020-08" db="EMBL/GenBank/DDBJ databases">
        <title>Spodoptera exigua strain:BAW_Kor-Di-RS1 Genome sequencing and assembly.</title>
        <authorList>
            <person name="Kim J."/>
            <person name="Nam H.Y."/>
            <person name="Kwon M."/>
            <person name="Choi J.H."/>
            <person name="Cho S.R."/>
            <person name="Kim G.-H."/>
        </authorList>
    </citation>
    <scope>NUCLEOTIDE SEQUENCE</scope>
    <source>
        <strain evidence="9">BAW_Kor-Di-RS1</strain>
        <tissue evidence="9">Whole-body</tissue>
    </source>
</reference>
<evidence type="ECO:0000313" key="10">
    <source>
        <dbReference type="Proteomes" id="UP000648187"/>
    </source>
</evidence>
<evidence type="ECO:0000259" key="8">
    <source>
        <dbReference type="PROSITE" id="PS50405"/>
    </source>
</evidence>
<dbReference type="GO" id="GO:0006749">
    <property type="term" value="P:glutathione metabolic process"/>
    <property type="evidence" value="ECO:0007669"/>
    <property type="project" value="TreeGrafter"/>
</dbReference>
<dbReference type="FunFam" id="3.40.30.10:FF:000035">
    <property type="entry name" value="hematopoietic prostaglandin D synthase"/>
    <property type="match status" value="2"/>
</dbReference>
<dbReference type="CDD" id="cd03192">
    <property type="entry name" value="GST_C_Sigma_like"/>
    <property type="match status" value="2"/>
</dbReference>
<accession>A0A835L398</accession>
<keyword evidence="3" id="KW-0808">Transferase</keyword>
<organism evidence="9 10">
    <name type="scientific">Spodoptera exigua</name>
    <name type="common">Beet armyworm</name>
    <name type="synonym">Noctua fulgens</name>
    <dbReference type="NCBI Taxonomy" id="7107"/>
    <lineage>
        <taxon>Eukaryota</taxon>
        <taxon>Metazoa</taxon>
        <taxon>Ecdysozoa</taxon>
        <taxon>Arthropoda</taxon>
        <taxon>Hexapoda</taxon>
        <taxon>Insecta</taxon>
        <taxon>Pterygota</taxon>
        <taxon>Neoptera</taxon>
        <taxon>Endopterygota</taxon>
        <taxon>Lepidoptera</taxon>
        <taxon>Glossata</taxon>
        <taxon>Ditrysia</taxon>
        <taxon>Noctuoidea</taxon>
        <taxon>Noctuidae</taxon>
        <taxon>Amphipyrinae</taxon>
        <taxon>Spodoptera</taxon>
    </lineage>
</organism>
<feature type="domain" description="GST N-terminal" evidence="7">
    <location>
        <begin position="257"/>
        <end position="334"/>
    </location>
</feature>
<dbReference type="Proteomes" id="UP000648187">
    <property type="component" value="Unassembled WGS sequence"/>
</dbReference>
<proteinExistence type="inferred from homology"/>
<evidence type="ECO:0000256" key="5">
    <source>
        <dbReference type="ARBA" id="ARBA00047960"/>
    </source>
</evidence>
<dbReference type="AlphaFoldDB" id="A0A835L398"/>
<keyword evidence="10" id="KW-1185">Reference proteome</keyword>
<dbReference type="Pfam" id="PF14497">
    <property type="entry name" value="GST_C_3"/>
    <property type="match status" value="2"/>
</dbReference>
<evidence type="ECO:0000256" key="1">
    <source>
        <dbReference type="ARBA" id="ARBA00011738"/>
    </source>
</evidence>
<dbReference type="InterPro" id="IPR004045">
    <property type="entry name" value="Glutathione_S-Trfase_N"/>
</dbReference>
<comment type="subunit">
    <text evidence="1">Homodimer.</text>
</comment>
<dbReference type="PROSITE" id="PS50404">
    <property type="entry name" value="GST_NTER"/>
    <property type="match status" value="2"/>
</dbReference>
<dbReference type="GO" id="GO:0004602">
    <property type="term" value="F:glutathione peroxidase activity"/>
    <property type="evidence" value="ECO:0007669"/>
    <property type="project" value="UniProtKB-ARBA"/>
</dbReference>
<dbReference type="PANTHER" id="PTHR11571">
    <property type="entry name" value="GLUTATHIONE S-TRANSFERASE"/>
    <property type="match status" value="1"/>
</dbReference>
<dbReference type="InterPro" id="IPR004046">
    <property type="entry name" value="GST_C"/>
</dbReference>
<dbReference type="InterPro" id="IPR040079">
    <property type="entry name" value="Glutathione_S-Trfase"/>
</dbReference>
<evidence type="ECO:0000259" key="7">
    <source>
        <dbReference type="PROSITE" id="PS50404"/>
    </source>
</evidence>
<dbReference type="Pfam" id="PF02798">
    <property type="entry name" value="GST_N"/>
    <property type="match status" value="2"/>
</dbReference>
<sequence length="456" mass="51961">MLFGQSISATRWSSNPSPPKASSRRDGSPTPFPLKNMPKYVFTYFNGKGLGEPSRLLLAFGDEGFKDNRVSYKEWPKFKPNTPFGQMPLLEFDGKTYAQSMSIARYLGNKYGLAGDTLEDALEIDQNVDLINDLRSKVAVAYYEKDEALKKRKYAEFNKNDLPNLLKKLNEVISKNNGHVALGKLTWGDFVFAGMFDYIKNLLVIPDLEKKYPVFQKVVDNVYSIPKVKTYADAILVIVKRDTVLLLFYYCIYKNMPKYVFTYFKGKGMGESVRLLLAYGDEGFEDRRIDAKDWPKYKPNTPFGQMPLLEFDGKTYAQSLSIARYLGKKYGLAGDTLEDALEIDQNVDLINDLRARAAIALYEKDEAVKKAKYAEFNKNDFPHLLKNLNDVITKNNGHIALGKLTWGDFVFAGLFEYIKILVVEPDLEKKYPAFQKVLDNVYSIPKVKAYADALNK</sequence>
<dbReference type="PANTHER" id="PTHR11571:SF224">
    <property type="entry name" value="HEMATOPOIETIC PROSTAGLANDIN D SYNTHASE"/>
    <property type="match status" value="1"/>
</dbReference>
<feature type="compositionally biased region" description="Polar residues" evidence="6">
    <location>
        <begin position="1"/>
        <end position="15"/>
    </location>
</feature>
<dbReference type="EC" id="2.5.1.18" evidence="2"/>
<dbReference type="PROSITE" id="PS50405">
    <property type="entry name" value="GST_CTER"/>
    <property type="match status" value="2"/>
</dbReference>
<dbReference type="Gene3D" id="1.20.1050.10">
    <property type="match status" value="2"/>
</dbReference>
<feature type="region of interest" description="Disordered" evidence="6">
    <location>
        <begin position="1"/>
        <end position="32"/>
    </location>
</feature>
<comment type="caution">
    <text evidence="9">The sequence shown here is derived from an EMBL/GenBank/DDBJ whole genome shotgun (WGS) entry which is preliminary data.</text>
</comment>
<feature type="domain" description="GST C-terminal" evidence="8">
    <location>
        <begin position="336"/>
        <end position="456"/>
    </location>
</feature>
<gene>
    <name evidence="9" type="ORF">HW555_012737</name>
</gene>
<feature type="domain" description="GST N-terminal" evidence="7">
    <location>
        <begin position="38"/>
        <end position="115"/>
    </location>
</feature>
<evidence type="ECO:0000256" key="3">
    <source>
        <dbReference type="ARBA" id="ARBA00022679"/>
    </source>
</evidence>
<dbReference type="InterPro" id="IPR010987">
    <property type="entry name" value="Glutathione-S-Trfase_C-like"/>
</dbReference>
<dbReference type="InterPro" id="IPR050213">
    <property type="entry name" value="GST_superfamily"/>
</dbReference>
<dbReference type="EMBL" id="JACKWZ010000503">
    <property type="protein sequence ID" value="KAF9407135.1"/>
    <property type="molecule type" value="Genomic_DNA"/>
</dbReference>